<dbReference type="Gene3D" id="3.40.50.800">
    <property type="entry name" value="Anticodon-binding domain"/>
    <property type="match status" value="1"/>
</dbReference>
<dbReference type="SUPFAM" id="SSF55681">
    <property type="entry name" value="Class II aaRS and biotin synthetases"/>
    <property type="match status" value="1"/>
</dbReference>
<dbReference type="SUPFAM" id="SSF52954">
    <property type="entry name" value="Class II aaRS ABD-related"/>
    <property type="match status" value="1"/>
</dbReference>
<evidence type="ECO:0000313" key="3">
    <source>
        <dbReference type="EMBL" id="GHA54380.1"/>
    </source>
</evidence>
<feature type="compositionally biased region" description="Low complexity" evidence="1">
    <location>
        <begin position="9"/>
        <end position="24"/>
    </location>
</feature>
<sequence length="595" mass="65126">MTGAPPGTPSTRSSPSSSRGTGPPDVSSLAHPPLAEPPRNPVTTSSHLDRTSVSQRRDPSVPASSLPRTVTSARTDAPEELSPDAVLPWDQGEPPAPPRESATALPWRPPRDGHRPRALVSAEGSADFDMGRFAGWLRDAGVLDTGPIELPGATVTLPYGMRLMRRFDTLVRSVYEDHAYEEYDYPLLVPSSVLEPSRSLMSLDGALVFAGDDEDWDAGRKRMVLTPTGEAAVYTHWAQMVRTARDLPIRAYRRTRYFRPARAGRSVFRAIEALDVYEFQACFADGPAAREGFTDAVAMARRLCTEMHVPVLWATRPPWTNNTGVSEVTIGGDVPLPRGTTIQVGCVYQQGDRFSSLYGVGHREDGVLHNTHHVTGALTRRLVLMHLLLGMDSQGELLVHPDLAPVQVAVTLSGGDVDERTGAHALVKRLRQLGVTAELQIAERKQVGRIHQRWRRQGVPLRVYLQPRRSPADRTRAVVVRADTRHEAVLLTDDAAQLAELLPPALAEVGTGYLVRTREFVRRMSRPADSADTVREVLAARGVAVAPLRATREVVTAVGSWGLGEVLGLRRMQHPAPCVVTGRPTFTSAYISPRR</sequence>
<gene>
    <name evidence="3" type="ORF">GCM10010345_68760</name>
</gene>
<dbReference type="PROSITE" id="PS50862">
    <property type="entry name" value="AA_TRNA_LIGASE_II"/>
    <property type="match status" value="1"/>
</dbReference>
<feature type="domain" description="Aminoacyl-transfer RNA synthetases class-II family profile" evidence="2">
    <location>
        <begin position="158"/>
        <end position="572"/>
    </location>
</feature>
<dbReference type="PANTHER" id="PTHR43382">
    <property type="entry name" value="PROLYL-TRNA SYNTHETASE"/>
    <property type="match status" value="1"/>
</dbReference>
<feature type="region of interest" description="Disordered" evidence="1">
    <location>
        <begin position="1"/>
        <end position="117"/>
    </location>
</feature>
<accession>A0ABQ3D2H0</accession>
<dbReference type="InterPro" id="IPR004499">
    <property type="entry name" value="Pro-tRNA-ligase_IIa_arc-type"/>
</dbReference>
<dbReference type="InterPro" id="IPR045864">
    <property type="entry name" value="aa-tRNA-synth_II/BPL/LPL"/>
</dbReference>
<evidence type="ECO:0000313" key="4">
    <source>
        <dbReference type="Proteomes" id="UP000653644"/>
    </source>
</evidence>
<name>A0ABQ3D2H0_9ACTN</name>
<dbReference type="PANTHER" id="PTHR43382:SF2">
    <property type="entry name" value="BIFUNCTIONAL GLUTAMATE_PROLINE--TRNA LIGASE"/>
    <property type="match status" value="1"/>
</dbReference>
<dbReference type="Proteomes" id="UP000653644">
    <property type="component" value="Unassembled WGS sequence"/>
</dbReference>
<dbReference type="EMBL" id="BMVN01000034">
    <property type="protein sequence ID" value="GHA54380.1"/>
    <property type="molecule type" value="Genomic_DNA"/>
</dbReference>
<dbReference type="InterPro" id="IPR036621">
    <property type="entry name" value="Anticodon-bd_dom_sf"/>
</dbReference>
<reference evidence="4" key="1">
    <citation type="journal article" date="2019" name="Int. J. Syst. Evol. Microbiol.">
        <title>The Global Catalogue of Microorganisms (GCM) 10K type strain sequencing project: providing services to taxonomists for standard genome sequencing and annotation.</title>
        <authorList>
            <consortium name="The Broad Institute Genomics Platform"/>
            <consortium name="The Broad Institute Genome Sequencing Center for Infectious Disease"/>
            <person name="Wu L."/>
            <person name="Ma J."/>
        </authorList>
    </citation>
    <scope>NUCLEOTIDE SEQUENCE [LARGE SCALE GENOMIC DNA]</scope>
    <source>
        <strain evidence="4">JCM 4733</strain>
    </source>
</reference>
<keyword evidence="4" id="KW-1185">Reference proteome</keyword>
<organism evidence="3 4">
    <name type="scientific">Streptomyces canarius</name>
    <dbReference type="NCBI Taxonomy" id="285453"/>
    <lineage>
        <taxon>Bacteria</taxon>
        <taxon>Bacillati</taxon>
        <taxon>Actinomycetota</taxon>
        <taxon>Actinomycetes</taxon>
        <taxon>Kitasatosporales</taxon>
        <taxon>Streptomycetaceae</taxon>
        <taxon>Streptomyces</taxon>
    </lineage>
</organism>
<evidence type="ECO:0000256" key="1">
    <source>
        <dbReference type="SAM" id="MobiDB-lite"/>
    </source>
</evidence>
<feature type="compositionally biased region" description="Polar residues" evidence="1">
    <location>
        <begin position="62"/>
        <end position="74"/>
    </location>
</feature>
<proteinExistence type="predicted"/>
<protein>
    <recommendedName>
        <fullName evidence="2">Aminoacyl-transfer RNA synthetases class-II family profile domain-containing protein</fullName>
    </recommendedName>
</protein>
<dbReference type="InterPro" id="IPR006195">
    <property type="entry name" value="aa-tRNA-synth_II"/>
</dbReference>
<evidence type="ECO:0000259" key="2">
    <source>
        <dbReference type="PROSITE" id="PS50862"/>
    </source>
</evidence>
<feature type="compositionally biased region" description="Basic and acidic residues" evidence="1">
    <location>
        <begin position="47"/>
        <end position="59"/>
    </location>
</feature>
<comment type="caution">
    <text evidence="3">The sequence shown here is derived from an EMBL/GenBank/DDBJ whole genome shotgun (WGS) entry which is preliminary data.</text>
</comment>
<dbReference type="Gene3D" id="3.30.930.10">
    <property type="entry name" value="Bira Bifunctional Protein, Domain 2"/>
    <property type="match status" value="1"/>
</dbReference>